<evidence type="ECO:0000256" key="7">
    <source>
        <dbReference type="SAM" id="Coils"/>
    </source>
</evidence>
<dbReference type="InterPro" id="IPR044845">
    <property type="entry name" value="HPAT/SRGT1-like"/>
</dbReference>
<feature type="signal peptide" evidence="9">
    <location>
        <begin position="1"/>
        <end position="22"/>
    </location>
</feature>
<evidence type="ECO:0000256" key="6">
    <source>
        <dbReference type="ARBA" id="ARBA00023136"/>
    </source>
</evidence>
<evidence type="ECO:0000313" key="11">
    <source>
        <dbReference type="EMBL" id="JAT76781.1"/>
    </source>
</evidence>
<dbReference type="InterPro" id="IPR056508">
    <property type="entry name" value="HPAT-like"/>
</dbReference>
<keyword evidence="7" id="KW-0175">Coiled coil</keyword>
<evidence type="ECO:0000259" key="10">
    <source>
        <dbReference type="PROSITE" id="PS51670"/>
    </source>
</evidence>
<keyword evidence="2" id="KW-0328">Glycosyltransferase</keyword>
<evidence type="ECO:0000256" key="8">
    <source>
        <dbReference type="SAM" id="Phobius"/>
    </source>
</evidence>
<name>A0A1D2ACH4_AUXPR</name>
<dbReference type="Pfam" id="PF23452">
    <property type="entry name" value="HPAT"/>
    <property type="match status" value="1"/>
</dbReference>
<comment type="subcellular location">
    <subcellularLocation>
        <location evidence="1">Membrane</location>
        <topology evidence="1">Single-pass membrane protein</topology>
    </subcellularLocation>
</comment>
<feature type="coiled-coil region" evidence="7">
    <location>
        <begin position="363"/>
        <end position="390"/>
    </location>
</feature>
<accession>A0A1D2ACH4</accession>
<feature type="chain" id="PRO_5008901474" description="ShKT domain-containing protein" evidence="9">
    <location>
        <begin position="23"/>
        <end position="698"/>
    </location>
</feature>
<organism evidence="11">
    <name type="scientific">Auxenochlorella protothecoides</name>
    <name type="common">Green microalga</name>
    <name type="synonym">Chlorella protothecoides</name>
    <dbReference type="NCBI Taxonomy" id="3075"/>
    <lineage>
        <taxon>Eukaryota</taxon>
        <taxon>Viridiplantae</taxon>
        <taxon>Chlorophyta</taxon>
        <taxon>core chlorophytes</taxon>
        <taxon>Trebouxiophyceae</taxon>
        <taxon>Chlorellales</taxon>
        <taxon>Chlorellaceae</taxon>
        <taxon>Auxenochlorella</taxon>
    </lineage>
</organism>
<dbReference type="GO" id="GO:0016020">
    <property type="term" value="C:membrane"/>
    <property type="evidence" value="ECO:0007669"/>
    <property type="project" value="UniProtKB-SubCell"/>
</dbReference>
<dbReference type="InterPro" id="IPR003582">
    <property type="entry name" value="ShKT_dom"/>
</dbReference>
<feature type="transmembrane region" description="Helical" evidence="8">
    <location>
        <begin position="650"/>
        <end position="668"/>
    </location>
</feature>
<dbReference type="SMART" id="SM00254">
    <property type="entry name" value="ShKT"/>
    <property type="match status" value="1"/>
</dbReference>
<dbReference type="EMBL" id="GDKF01001841">
    <property type="protein sequence ID" value="JAT76781.1"/>
    <property type="molecule type" value="Transcribed_RNA"/>
</dbReference>
<keyword evidence="4 8" id="KW-0812">Transmembrane</keyword>
<dbReference type="AlphaFoldDB" id="A0A1D2ACH4"/>
<evidence type="ECO:0000256" key="4">
    <source>
        <dbReference type="ARBA" id="ARBA00022692"/>
    </source>
</evidence>
<protein>
    <recommendedName>
        <fullName evidence="10">ShKT domain-containing protein</fullName>
    </recommendedName>
</protein>
<dbReference type="Pfam" id="PF01549">
    <property type="entry name" value="ShK"/>
    <property type="match status" value="1"/>
</dbReference>
<keyword evidence="5 8" id="KW-1133">Transmembrane helix</keyword>
<dbReference type="PANTHER" id="PTHR31485">
    <property type="entry name" value="PEPTIDYL SERINE ALPHA-GALACTOSYLTRANSFERASE"/>
    <property type="match status" value="1"/>
</dbReference>
<reference evidence="11" key="1">
    <citation type="submission" date="2015-08" db="EMBL/GenBank/DDBJ databases">
        <authorList>
            <person name="Babu N.S."/>
            <person name="Beckwith C.J."/>
            <person name="Beseler K.G."/>
            <person name="Brison A."/>
            <person name="Carone J.V."/>
            <person name="Caskin T.P."/>
            <person name="Diamond M."/>
            <person name="Durham M.E."/>
            <person name="Foxe J.M."/>
            <person name="Go M."/>
            <person name="Henderson B.A."/>
            <person name="Jones I.B."/>
            <person name="McGettigan J.A."/>
            <person name="Micheletti S.J."/>
            <person name="Nasrallah M.E."/>
            <person name="Ortiz D."/>
            <person name="Piller C.R."/>
            <person name="Privatt S.R."/>
            <person name="Schneider S.L."/>
            <person name="Sharp S."/>
            <person name="Smith T.C."/>
            <person name="Stanton J.D."/>
            <person name="Ullery H.E."/>
            <person name="Wilson R.J."/>
            <person name="Serrano M.G."/>
            <person name="Buck G."/>
            <person name="Lee V."/>
            <person name="Wang Y."/>
            <person name="Carvalho R."/>
            <person name="Voegtly L."/>
            <person name="Shi R."/>
            <person name="Duckworth R."/>
            <person name="Johnson A."/>
            <person name="Loviza R."/>
            <person name="Walstead R."/>
            <person name="Shah Z."/>
            <person name="Kiflezghi M."/>
            <person name="Wade K."/>
            <person name="Ball S.L."/>
            <person name="Bradley K.W."/>
            <person name="Asai D.J."/>
            <person name="Bowman C.A."/>
            <person name="Russell D.A."/>
            <person name="Pope W.H."/>
            <person name="Jacobs-Sera D."/>
            <person name="Hendrix R.W."/>
            <person name="Hatfull G.F."/>
        </authorList>
    </citation>
    <scope>NUCLEOTIDE SEQUENCE</scope>
</reference>
<gene>
    <name evidence="11" type="ORF">g.25683</name>
</gene>
<dbReference type="GO" id="GO:0016757">
    <property type="term" value="F:glycosyltransferase activity"/>
    <property type="evidence" value="ECO:0007669"/>
    <property type="project" value="UniProtKB-KW"/>
</dbReference>
<evidence type="ECO:0000256" key="9">
    <source>
        <dbReference type="SAM" id="SignalP"/>
    </source>
</evidence>
<evidence type="ECO:0000256" key="5">
    <source>
        <dbReference type="ARBA" id="ARBA00022989"/>
    </source>
</evidence>
<feature type="domain" description="ShKT" evidence="10">
    <location>
        <begin position="395"/>
        <end position="429"/>
    </location>
</feature>
<keyword evidence="6 8" id="KW-0472">Membrane</keyword>
<dbReference type="PROSITE" id="PS51670">
    <property type="entry name" value="SHKT"/>
    <property type="match status" value="1"/>
</dbReference>
<proteinExistence type="predicted"/>
<keyword evidence="3" id="KW-0808">Transferase</keyword>
<evidence type="ECO:0000256" key="2">
    <source>
        <dbReference type="ARBA" id="ARBA00022676"/>
    </source>
</evidence>
<dbReference type="PANTHER" id="PTHR31485:SF7">
    <property type="entry name" value="PEPTIDYL SERINE ALPHA-GALACTOSYLTRANSFERASE"/>
    <property type="match status" value="1"/>
</dbReference>
<evidence type="ECO:0000256" key="1">
    <source>
        <dbReference type="ARBA" id="ARBA00004167"/>
    </source>
</evidence>
<keyword evidence="9" id="KW-0732">Signal</keyword>
<evidence type="ECO:0000256" key="3">
    <source>
        <dbReference type="ARBA" id="ARBA00022679"/>
    </source>
</evidence>
<sequence length="698" mass="74486">MALCRPLLGLMLLLGLALDGEAGSSVHTVFPTECTRYFTWQSMGMMLSHRLAGQPGPLTRIMSCTHEELEAMSPEERNICPTHVAPSYTVHPRTGDIYSAYNKPVAVIDWLARTEVKEEYVLIIDADMIMLTPFLPDEVGASRGWAVSAYFSYMKGVNNELALKHVPEVTPRNDTLAGPRGRRGDMVGGFTLMHSEDLRRVAPLWLKYSEDVRFDPDAWTLSGDHYSVNKGDRPWISEMYGYSYAASKSDVWHHVDHSAMLYPGYNVKVLPKVLHYGLKIEVPNTPWVFDKHYHYDFDAMMCPPWDLNDPPAGKKGGLFPRTPHPDSFKGSDSDVLRDLLAIQTVVVLNAAFCERHEKACPPSEQLSTECAAARSTLDALQRRMKEQVDRMPDPCRNSDTRCEGWAKAGECQKNEGWMADYCSLACAGCKPKTPPARPGTKAPVLTDGEGAGLKKGGGVGLLRGATDAGVLAGKDTAKDAGAATVDAAKDAGAGATDAAKNVATGAVDAAKDAVTGAVDAAKEATAGAVDAAKEAATGAVDAAKDAAANIATAAEDAVSGGDSGGAVPAERVERLRARCTRQPHWSMGAVKACLAAASKGREYQHPSEASRGAGVGSETVRTLGERTRRLVAGAGQSTAGAAGSVLHTPGILGFVVWALVLLVLLASLPRVRKSLATPVALGNRTFFGRRGDKSGRSE</sequence>